<reference evidence="3" key="1">
    <citation type="submission" date="2019-04" db="EMBL/GenBank/DDBJ databases">
        <authorList>
            <person name="Melise S."/>
            <person name="Noan J."/>
            <person name="Okalmin O."/>
        </authorList>
    </citation>
    <scope>NUCLEOTIDE SEQUENCE</scope>
    <source>
        <strain evidence="3">FN9</strain>
    </source>
</reference>
<organism evidence="3">
    <name type="scientific">Gibberella zeae</name>
    <name type="common">Wheat head blight fungus</name>
    <name type="synonym">Fusarium graminearum</name>
    <dbReference type="NCBI Taxonomy" id="5518"/>
    <lineage>
        <taxon>Eukaryota</taxon>
        <taxon>Fungi</taxon>
        <taxon>Dikarya</taxon>
        <taxon>Ascomycota</taxon>
        <taxon>Pezizomycotina</taxon>
        <taxon>Sordariomycetes</taxon>
        <taxon>Hypocreomycetidae</taxon>
        <taxon>Hypocreales</taxon>
        <taxon>Nectriaceae</taxon>
        <taxon>Fusarium</taxon>
    </lineage>
</organism>
<accession>A0A4E9EF22</accession>
<dbReference type="InterPro" id="IPR011990">
    <property type="entry name" value="TPR-like_helical_dom_sf"/>
</dbReference>
<dbReference type="Gene3D" id="1.25.40.10">
    <property type="entry name" value="Tetratricopeptide repeat domain"/>
    <property type="match status" value="1"/>
</dbReference>
<dbReference type="SUPFAM" id="SSF51735">
    <property type="entry name" value="NAD(P)-binding Rossmann-fold domains"/>
    <property type="match status" value="1"/>
</dbReference>
<dbReference type="PANTHER" id="PTHR43000">
    <property type="entry name" value="DTDP-D-GLUCOSE 4,6-DEHYDRATASE-RELATED"/>
    <property type="match status" value="1"/>
</dbReference>
<dbReference type="Gene3D" id="3.40.50.720">
    <property type="entry name" value="NAD(P)-binding Rossmann-like Domain"/>
    <property type="match status" value="1"/>
</dbReference>
<sequence length="839" mass="94294">MDHTTHVLDAKTTVAIVSRNPKIPVGVPEEARIGLYPTSLASQDKIEEIFERFKPHAVIHTASPSYMDTKKTLMSKNVDGTKALLEAARTCSDTKAFVFTSSDEAIMPTQEPTSEENAHRYDENNAPNAPNAYALSKALAKRLVIAANSEELYTSVIRIPGIYGKYDDNFIPQLVSSMREKEHKMQVGNNTKVFEFLYVNKAAEAHIMAMKALLNPSTRDQVGGEDFFISDGKPQGLFDFCRRIYAAAGSPVRPEEVTSIPLSVMQTMASTMEWVYWVFTLGTIPKKVSKTIIIISPPVTMSFGYAVGDVIAVLGLFERIAIELRNYKDAPVHFQQLRAELDLVHSTLKHVLSLESDCKEELQTLEQIRAIVIHCSQPLQAMVNKMRSKESSLGHFKSTRNLGAIGERLHWSMIAQGDVDSVRKMIMSQMAAINILMSVQQLLTKCSKEMVEAIGRNTRSLLDISGQLRRILKAIEAIPLHLTLDIVRLDDAHGESWALPLQACQTWDSFCDLLRSVVYPNGRPGANHIMDSLFAVTHAKTGRQVQEDTWSRFVSPGFHIEQAMVVKGIRSLEIYLDPTCLGKLVEEVLEYGRRKTYTTCSLWVMTNRAPSSLVVLNQDQSSLTAIGENSEGSRNIKAKLGPGLLSINVNDDSEMFRKVKVVYPTKPVRNINDVLKLLYESSNQPEAQAFIGFQRLRDAEETLTIKYAEESIDSLKIAIESDSIIAEYWYQLGSARMLLGSWSGYHAQYDNATDDFRRCDELMPGLPQVRSQLEPCQRYVQDLDEKSFRDHFFEGPIETPLQTHYEMADQAESEHINFNSILHDGVQESEDSDEEIDHL</sequence>
<feature type="domain" description="Ubiquitin-like" evidence="2">
    <location>
        <begin position="484"/>
        <end position="567"/>
    </location>
</feature>
<dbReference type="SUPFAM" id="SSF48452">
    <property type="entry name" value="TPR-like"/>
    <property type="match status" value="1"/>
</dbReference>
<feature type="domain" description="3-beta hydroxysteroid dehydrogenase/isomerase" evidence="1">
    <location>
        <begin position="42"/>
        <end position="250"/>
    </location>
</feature>
<evidence type="ECO:0000313" key="3">
    <source>
        <dbReference type="EMBL" id="VIO61440.1"/>
    </source>
</evidence>
<dbReference type="AlphaFoldDB" id="A0A4E9EF22"/>
<dbReference type="EMBL" id="CAAKMV010000152">
    <property type="protein sequence ID" value="VIO61440.1"/>
    <property type="molecule type" value="Genomic_DNA"/>
</dbReference>
<proteinExistence type="predicted"/>
<dbReference type="Pfam" id="PF01073">
    <property type="entry name" value="3Beta_HSD"/>
    <property type="match status" value="1"/>
</dbReference>
<dbReference type="InterPro" id="IPR036291">
    <property type="entry name" value="NAD(P)-bd_dom_sf"/>
</dbReference>
<name>A0A4E9EF22_GIBZA</name>
<dbReference type="InterPro" id="IPR054464">
    <property type="entry name" value="ULD_fung"/>
</dbReference>
<dbReference type="Pfam" id="PF22893">
    <property type="entry name" value="ULD_2"/>
    <property type="match status" value="1"/>
</dbReference>
<dbReference type="GO" id="GO:0006694">
    <property type="term" value="P:steroid biosynthetic process"/>
    <property type="evidence" value="ECO:0007669"/>
    <property type="project" value="InterPro"/>
</dbReference>
<dbReference type="InterPro" id="IPR002225">
    <property type="entry name" value="3Beta_OHSteriod_DH/Estase"/>
</dbReference>
<protein>
    <submittedName>
        <fullName evidence="3">Uncharacterized protein</fullName>
    </submittedName>
</protein>
<gene>
    <name evidence="3" type="ORF">FUG_LOCUS431572</name>
</gene>
<evidence type="ECO:0000259" key="1">
    <source>
        <dbReference type="Pfam" id="PF01073"/>
    </source>
</evidence>
<dbReference type="GO" id="GO:0016616">
    <property type="term" value="F:oxidoreductase activity, acting on the CH-OH group of donors, NAD or NADP as acceptor"/>
    <property type="evidence" value="ECO:0007669"/>
    <property type="project" value="InterPro"/>
</dbReference>
<evidence type="ECO:0000259" key="2">
    <source>
        <dbReference type="Pfam" id="PF22893"/>
    </source>
</evidence>